<dbReference type="Gene3D" id="3.90.550.10">
    <property type="entry name" value="Spore Coat Polysaccharide Biosynthesis Protein SpsA, Chain A"/>
    <property type="match status" value="1"/>
</dbReference>
<evidence type="ECO:0000313" key="4">
    <source>
        <dbReference type="Proteomes" id="UP001338137"/>
    </source>
</evidence>
<comment type="caution">
    <text evidence="3">The sequence shown here is derived from an EMBL/GenBank/DDBJ whole genome shotgun (WGS) entry which is preliminary data.</text>
</comment>
<dbReference type="GO" id="GO:0016757">
    <property type="term" value="F:glycosyltransferase activity"/>
    <property type="evidence" value="ECO:0007669"/>
    <property type="project" value="UniProtKB-KW"/>
</dbReference>
<dbReference type="RefSeq" id="WP_326072196.1">
    <property type="nucleotide sequence ID" value="NZ_JARLKY010000025.1"/>
</dbReference>
<evidence type="ECO:0000313" key="3">
    <source>
        <dbReference type="EMBL" id="MEC0227898.1"/>
    </source>
</evidence>
<proteinExistence type="predicted"/>
<evidence type="ECO:0000259" key="2">
    <source>
        <dbReference type="Pfam" id="PF00535"/>
    </source>
</evidence>
<protein>
    <submittedName>
        <fullName evidence="3">Glycosyltransferase</fullName>
        <ecNumber evidence="3">2.4.-.-</ecNumber>
    </submittedName>
</protein>
<dbReference type="Proteomes" id="UP001338137">
    <property type="component" value="Unassembled WGS sequence"/>
</dbReference>
<dbReference type="EMBL" id="JARLKY010000025">
    <property type="protein sequence ID" value="MEC0227898.1"/>
    <property type="molecule type" value="Genomic_DNA"/>
</dbReference>
<feature type="domain" description="Glycosyltransferase 2-like" evidence="2">
    <location>
        <begin position="6"/>
        <end position="130"/>
    </location>
</feature>
<dbReference type="PANTHER" id="PTHR43630">
    <property type="entry name" value="POLY-BETA-1,6-N-ACETYL-D-GLUCOSAMINE SYNTHASE"/>
    <property type="match status" value="1"/>
</dbReference>
<dbReference type="InterPro" id="IPR001173">
    <property type="entry name" value="Glyco_trans_2-like"/>
</dbReference>
<sequence length="655" mass="76060">MSNLLSLCMIVRDEEKVLRRCLESVKNFVDEIIIVDTGSIDATKQIACEYTEKIYDFEWINDFAAAKNAAIQRASSKWILVLDADEYVDSTQMDRLLNMLKEADHTKPLGYILTIFNYTGSIREGKMVESTALRLFSNHPDLSFERAIHEQVAYRYGEFEQIYYRLSIFHTGYTLETRQEKDKSGRNLAIFEKLKETRQFEEYDFFTLGNEYFAIGDLKKALYYYKRASTKKVENQAFMLHCSNRTVITLIELDRLKEALEVVEDGLKRFPAYADYYCYKGLILEKIGLTSLSTQWFETCLKISNSPQGKDGRYWLISPNYGSIIPLTHLTNSYLASSDIPQTVGALTKLVSLSPGDQMALYQLLNLLSQHEDTNSIIQFMEKIYTPLQPIDVLQLFQVSLLLGNNSLINYYQQQCKQHDIVLSLQYKLLLALIMNRQSEFDDILSGMQPSDHSEHNNKVIILASIVWKQRAYTSLLCETDQSNSLKKGDFIRFIDIALSEEDSNYPEQLDAAQLNFIVTLLIDLFKFGYFDAYDEFLQKLQPFYFLLANLLGDYFFAQNQVQLAIDYYSLLIQKEQLGALGYENIGKLYVSQGDLEEGLSFITKSLKINPRRPSLYIHFFEFCKHKDMTNELLNMYREQYPHYYSILLNNLKNS</sequence>
<gene>
    <name evidence="3" type="ORF">P4I72_12250</name>
</gene>
<keyword evidence="3" id="KW-0328">Glycosyltransferase</keyword>
<dbReference type="SUPFAM" id="SSF48452">
    <property type="entry name" value="TPR-like"/>
    <property type="match status" value="1"/>
</dbReference>
<dbReference type="CDD" id="cd02511">
    <property type="entry name" value="Beta4Glucosyltransferase"/>
    <property type="match status" value="1"/>
</dbReference>
<name>A0ABU6G152_9BACL</name>
<dbReference type="Pfam" id="PF13181">
    <property type="entry name" value="TPR_8"/>
    <property type="match status" value="1"/>
</dbReference>
<accession>A0ABU6G152</accession>
<dbReference type="EC" id="2.4.-.-" evidence="3"/>
<keyword evidence="1" id="KW-0802">TPR repeat</keyword>
<feature type="repeat" description="TPR" evidence="1">
    <location>
        <begin position="202"/>
        <end position="235"/>
    </location>
</feature>
<organism evidence="3 4">
    <name type="scientific">Paenibacillus alba</name>
    <dbReference type="NCBI Taxonomy" id="1197127"/>
    <lineage>
        <taxon>Bacteria</taxon>
        <taxon>Bacillati</taxon>
        <taxon>Bacillota</taxon>
        <taxon>Bacilli</taxon>
        <taxon>Bacillales</taxon>
        <taxon>Paenibacillaceae</taxon>
        <taxon>Paenibacillus</taxon>
    </lineage>
</organism>
<dbReference type="Pfam" id="PF00535">
    <property type="entry name" value="Glycos_transf_2"/>
    <property type="match status" value="1"/>
</dbReference>
<dbReference type="SUPFAM" id="SSF53448">
    <property type="entry name" value="Nucleotide-diphospho-sugar transferases"/>
    <property type="match status" value="1"/>
</dbReference>
<dbReference type="PANTHER" id="PTHR43630:SF2">
    <property type="entry name" value="GLYCOSYLTRANSFERASE"/>
    <property type="match status" value="1"/>
</dbReference>
<reference evidence="3 4" key="1">
    <citation type="submission" date="2023-03" db="EMBL/GenBank/DDBJ databases">
        <title>Bacillus Genome Sequencing.</title>
        <authorList>
            <person name="Dunlap C."/>
        </authorList>
    </citation>
    <scope>NUCLEOTIDE SEQUENCE [LARGE SCALE GENOMIC DNA]</scope>
    <source>
        <strain evidence="3 4">BD-533</strain>
    </source>
</reference>
<keyword evidence="3" id="KW-0808">Transferase</keyword>
<dbReference type="InterPro" id="IPR029044">
    <property type="entry name" value="Nucleotide-diphossugar_trans"/>
</dbReference>
<keyword evidence="4" id="KW-1185">Reference proteome</keyword>
<feature type="repeat" description="TPR" evidence="1">
    <location>
        <begin position="580"/>
        <end position="613"/>
    </location>
</feature>
<dbReference type="InterPro" id="IPR011990">
    <property type="entry name" value="TPR-like_helical_dom_sf"/>
</dbReference>
<dbReference type="Gene3D" id="1.25.40.10">
    <property type="entry name" value="Tetratricopeptide repeat domain"/>
    <property type="match status" value="2"/>
</dbReference>
<dbReference type="InterPro" id="IPR019734">
    <property type="entry name" value="TPR_rpt"/>
</dbReference>
<evidence type="ECO:0000256" key="1">
    <source>
        <dbReference type="PROSITE-ProRule" id="PRU00339"/>
    </source>
</evidence>
<dbReference type="PROSITE" id="PS50005">
    <property type="entry name" value="TPR"/>
    <property type="match status" value="2"/>
</dbReference>
<dbReference type="SMART" id="SM00028">
    <property type="entry name" value="TPR"/>
    <property type="match status" value="4"/>
</dbReference>